<dbReference type="PROSITE" id="PS52019">
    <property type="entry name" value="PKS_MFAS_DH"/>
    <property type="match status" value="1"/>
</dbReference>
<dbReference type="PANTHER" id="PTHR43775">
    <property type="entry name" value="FATTY ACID SYNTHASE"/>
    <property type="match status" value="1"/>
</dbReference>
<dbReference type="SMART" id="SM00826">
    <property type="entry name" value="PKS_DH"/>
    <property type="match status" value="1"/>
</dbReference>
<keyword evidence="2" id="KW-0597">Phosphoprotein</keyword>
<dbReference type="CDD" id="cd00833">
    <property type="entry name" value="PKS"/>
    <property type="match status" value="1"/>
</dbReference>
<evidence type="ECO:0000256" key="6">
    <source>
        <dbReference type="PROSITE-ProRule" id="PRU01363"/>
    </source>
</evidence>
<dbReference type="InterPro" id="IPR049900">
    <property type="entry name" value="PKS_mFAS_DH"/>
</dbReference>
<accession>A0A9N9ZFV8</accession>
<dbReference type="InterPro" id="IPR014030">
    <property type="entry name" value="Ketoacyl_synth_N"/>
</dbReference>
<evidence type="ECO:0008006" key="11">
    <source>
        <dbReference type="Google" id="ProtNLM"/>
    </source>
</evidence>
<protein>
    <recommendedName>
        <fullName evidence="11">Polyketide synthase</fullName>
    </recommendedName>
</protein>
<feature type="domain" description="PKS/mFAS DH" evidence="8">
    <location>
        <begin position="561"/>
        <end position="867"/>
    </location>
</feature>
<dbReference type="InterPro" id="IPR029063">
    <property type="entry name" value="SAM-dependent_MTases_sf"/>
</dbReference>
<dbReference type="InterPro" id="IPR013217">
    <property type="entry name" value="Methyltransf_12"/>
</dbReference>
<dbReference type="EMBL" id="CABFOC020000051">
    <property type="protein sequence ID" value="CAH0054721.1"/>
    <property type="molecule type" value="Genomic_DNA"/>
</dbReference>
<dbReference type="InterPro" id="IPR001227">
    <property type="entry name" value="Ac_transferase_dom_sf"/>
</dbReference>
<dbReference type="Pfam" id="PF00698">
    <property type="entry name" value="Acyl_transf_1"/>
    <property type="match status" value="1"/>
</dbReference>
<dbReference type="GO" id="GO:0006633">
    <property type="term" value="P:fatty acid biosynthetic process"/>
    <property type="evidence" value="ECO:0007669"/>
    <property type="project" value="InterPro"/>
</dbReference>
<evidence type="ECO:0000313" key="9">
    <source>
        <dbReference type="EMBL" id="CAH0054721.1"/>
    </source>
</evidence>
<organism evidence="9 10">
    <name type="scientific">Clonostachys solani</name>
    <dbReference type="NCBI Taxonomy" id="160281"/>
    <lineage>
        <taxon>Eukaryota</taxon>
        <taxon>Fungi</taxon>
        <taxon>Dikarya</taxon>
        <taxon>Ascomycota</taxon>
        <taxon>Pezizomycotina</taxon>
        <taxon>Sordariomycetes</taxon>
        <taxon>Hypocreomycetidae</taxon>
        <taxon>Hypocreales</taxon>
        <taxon>Bionectriaceae</taxon>
        <taxon>Clonostachys</taxon>
    </lineage>
</organism>
<dbReference type="SUPFAM" id="SSF53901">
    <property type="entry name" value="Thiolase-like"/>
    <property type="match status" value="1"/>
</dbReference>
<dbReference type="Proteomes" id="UP000775872">
    <property type="component" value="Unassembled WGS sequence"/>
</dbReference>
<dbReference type="Pfam" id="PF08242">
    <property type="entry name" value="Methyltransf_12"/>
    <property type="match status" value="1"/>
</dbReference>
<dbReference type="GO" id="GO:0032259">
    <property type="term" value="P:methylation"/>
    <property type="evidence" value="ECO:0007669"/>
    <property type="project" value="UniProtKB-KW"/>
</dbReference>
<keyword evidence="5" id="KW-0511">Multifunctional enzyme</keyword>
<evidence type="ECO:0000259" key="8">
    <source>
        <dbReference type="PROSITE" id="PS52019"/>
    </source>
</evidence>
<feature type="active site" description="Proton acceptor; for dehydratase activity" evidence="6">
    <location>
        <position position="593"/>
    </location>
</feature>
<dbReference type="Pfam" id="PF21089">
    <property type="entry name" value="PKS_DH_N"/>
    <property type="match status" value="1"/>
</dbReference>
<dbReference type="SMART" id="SM00827">
    <property type="entry name" value="PKS_AT"/>
    <property type="match status" value="1"/>
</dbReference>
<dbReference type="InterPro" id="IPR013968">
    <property type="entry name" value="PKS_KR"/>
</dbReference>
<dbReference type="InterPro" id="IPR042104">
    <property type="entry name" value="PKS_dehydratase_sf"/>
</dbReference>
<feature type="region of interest" description="C-terminal hotdog fold" evidence="6">
    <location>
        <begin position="710"/>
        <end position="867"/>
    </location>
</feature>
<dbReference type="OrthoDB" id="329835at2759"/>
<dbReference type="PROSITE" id="PS00606">
    <property type="entry name" value="KS3_1"/>
    <property type="match status" value="1"/>
</dbReference>
<proteinExistence type="predicted"/>
<evidence type="ECO:0000256" key="4">
    <source>
        <dbReference type="ARBA" id="ARBA00022679"/>
    </source>
</evidence>
<dbReference type="Gene3D" id="3.40.50.720">
    <property type="entry name" value="NAD(P)-binding Rossmann-like Domain"/>
    <property type="match status" value="2"/>
</dbReference>
<keyword evidence="10" id="KW-1185">Reference proteome</keyword>
<dbReference type="Pfam" id="PF08659">
    <property type="entry name" value="KR"/>
    <property type="match status" value="1"/>
</dbReference>
<sequence>MSRQSYPNEPIAIVGTAFRHSYILSEDPHAFDAHFFGVKPFEARAIDPQQRILLEAAYEALEASGMAMESIQGTGMGVFVGLMNEDYAASTSRDIQSLPVYFASGTARSTISNRLSYFFDIHGPSMTIDTACSSSLVALHQAVVSLRSGESAGALVAGANLLLGPEPYIASSNLNMLSPTGRSRMWDSKADGYARGDGFAVLVLKTLSQALADNDLIECIVRETGVNQDGRTKGITVPSPTAQSDLIRATYARAGLDLSKPSDRPQYFEAHGTASQSSLCQLAGMYASYLRAHPDVNLRDLSWSLHTRRSILSSKIWISAANVDKLIDKLDGAADEQGLAQFIQEALEITQDEGKFSRLLRVDQAYHSHHMLRFAVQYVEAIRRCNVQVNEIPSLDSPRWVSSVSGEPITVQEMAKLKDAYWGDNMVKPVLFSDAVRCAVGMYGPFDAVVEVGPHPALKTPTSETVQEIAGVSPPYLGTLRRGHDDLEAWSDVLGSLWAAFGRRSCDFAKFDALAQGGEYKGSCPKPLRGLPTYPWNHHRSHVHESRYSKAFKGSAGQEPHFLLGTLCPDQTKDTFRFKNRLHLKRIPWLAHHQIEGEVVFPATGYISAVVEALSIVLAAETVCQIEISDFVITKALLLRQMAEGVETCLTIQITRKSSAHLDAMFWFHSESARDSAVLDKNASGDWRVFTLDHSHDFLPAPCKGGDSELLPLDAKSLYSCLEDLGYGYSGLFQGLHETKRRMNEASGLIAVPEYTDENQLIAHPATLDCALQAVLLAHSYPGDGEMRQIFLPTRIDRISIDVSSLRQESSEEGGKNVPFHAFIQPSEALPSADIVGDVEIHSANGDRITVQLQGLHVTPLEKPSAANDVAVFFDMAWTPEVPHGRTVDWAEDEYSVERSLCPDTERIACFHLRHLQAAIPKHSRGSMARHHVCFLDWVDHCLDKIASGSHPHVHAEWMTDSEETIERLVQRQGEINILEAMLRDDMLAEFYASSLGMRVFLPEMGRIAGQIGARVSRLDILEIGAGVGAATSWILDSVVDNGLGTYTYTDISSGFFDKAQEKFAKYQEYMTFKVLDIEKNPIDQGFKHGSFDVVVASLVLHATRDLGQTMRNARKLLRPGGYLIMFEITDNEPIRLGLLFGGLPGWWAGYDDGRRMSPCVSIEAWASLMTQTGFSAIDAITPHNLELPMPMSVLVCQALDDRVELIRQPLMARVDLLPDLGAITLIGDAGICTSVRDKIGQYYKQARHIDALESLSDTNGALPLGGTVVSFVDLAESSFLQAPTEAALKAMRSIYKHSKVIVWLASGAEGERPGNNMFKGFQRTIALEMPYVHAQVVDFPEPSSVDAEMVGNILLRFETLVSWKEHGGNGDLRIPLEPDISIREGRVMVPRLRPNVDRNLRYNSTRRHLTHQVSSEKGFISLKPLGSSLRLAIDGNSRDHGRFWNGDEISLTHSLLLPIQITETCRAFLSVGFTTSGKPVFVLSGSLASRIQAPSTWVLPAPELPESAPAALVILQAHILGHAIVSTAVKVARSLVLLNPDKVLGSIVAKLSSDAGVEILLISTTSEASPPPWTYLHRRATKRAAMSILPRIPFVFIDMGGNVDDPDVSLLAYLPTRCHQIPPSRFIGNTARFARTAEEIGQVSYQLQAAWMRYSEESRSIDMRGVPTLGLEELDLKTSIFRQGRQGVLSWAVGERISVPVCPAGSLVSFSDHRTYWLVGLTGGLGLSLCEWMVDRGAKYIALSSRSPEISPSWIRSMATRSCTVGVFPWQVPTLKSVQLVFLLTWPQ</sequence>
<evidence type="ECO:0000256" key="2">
    <source>
        <dbReference type="ARBA" id="ARBA00022553"/>
    </source>
</evidence>
<dbReference type="SUPFAM" id="SSF52151">
    <property type="entry name" value="FabD/lysophospholipase-like"/>
    <property type="match status" value="1"/>
</dbReference>
<dbReference type="SUPFAM" id="SSF53335">
    <property type="entry name" value="S-adenosyl-L-methionine-dependent methyltransferases"/>
    <property type="match status" value="1"/>
</dbReference>
<comment type="caution">
    <text evidence="9">The sequence shown here is derived from an EMBL/GenBank/DDBJ whole genome shotgun (WGS) entry which is preliminary data.</text>
</comment>
<evidence type="ECO:0000256" key="5">
    <source>
        <dbReference type="ARBA" id="ARBA00023268"/>
    </source>
</evidence>
<reference evidence="9" key="1">
    <citation type="submission" date="2021-10" db="EMBL/GenBank/DDBJ databases">
        <authorList>
            <person name="Piombo E."/>
        </authorList>
    </citation>
    <scope>NUCLEOTIDE SEQUENCE</scope>
</reference>
<dbReference type="Gene3D" id="3.40.50.150">
    <property type="entry name" value="Vaccinia Virus protein VP39"/>
    <property type="match status" value="1"/>
</dbReference>
<dbReference type="InterPro" id="IPR020807">
    <property type="entry name" value="PKS_DH"/>
</dbReference>
<dbReference type="InterPro" id="IPR016035">
    <property type="entry name" value="Acyl_Trfase/lysoPLipase"/>
</dbReference>
<dbReference type="PANTHER" id="PTHR43775:SF20">
    <property type="entry name" value="HYBRID PKS-NRPS SYNTHETASE APDA"/>
    <property type="match status" value="1"/>
</dbReference>
<dbReference type="CDD" id="cd02440">
    <property type="entry name" value="AdoMet_MTases"/>
    <property type="match status" value="1"/>
</dbReference>
<evidence type="ECO:0000256" key="1">
    <source>
        <dbReference type="ARBA" id="ARBA00022450"/>
    </source>
</evidence>
<keyword evidence="1" id="KW-0596">Phosphopantetheine</keyword>
<dbReference type="InterPro" id="IPR049552">
    <property type="entry name" value="PKS_DH_N"/>
</dbReference>
<dbReference type="Gene3D" id="3.40.366.10">
    <property type="entry name" value="Malonyl-Coenzyme A Acyl Carrier Protein, domain 2"/>
    <property type="match status" value="1"/>
</dbReference>
<keyword evidence="3" id="KW-0489">Methyltransferase</keyword>
<dbReference type="GO" id="GO:0004312">
    <property type="term" value="F:fatty acid synthase activity"/>
    <property type="evidence" value="ECO:0007669"/>
    <property type="project" value="TreeGrafter"/>
</dbReference>
<dbReference type="PROSITE" id="PS52004">
    <property type="entry name" value="KS3_2"/>
    <property type="match status" value="1"/>
</dbReference>
<feature type="active site" description="Proton donor; for dehydratase activity" evidence="6">
    <location>
        <position position="769"/>
    </location>
</feature>
<evidence type="ECO:0000313" key="10">
    <source>
        <dbReference type="Proteomes" id="UP000775872"/>
    </source>
</evidence>
<dbReference type="GO" id="GO:0044550">
    <property type="term" value="P:secondary metabolite biosynthetic process"/>
    <property type="evidence" value="ECO:0007669"/>
    <property type="project" value="TreeGrafter"/>
</dbReference>
<dbReference type="Pfam" id="PF14765">
    <property type="entry name" value="PS-DH"/>
    <property type="match status" value="1"/>
</dbReference>
<dbReference type="InterPro" id="IPR049551">
    <property type="entry name" value="PKS_DH_C"/>
</dbReference>
<dbReference type="GO" id="GO:0008168">
    <property type="term" value="F:methyltransferase activity"/>
    <property type="evidence" value="ECO:0007669"/>
    <property type="project" value="UniProtKB-KW"/>
</dbReference>
<dbReference type="Gene3D" id="3.10.129.110">
    <property type="entry name" value="Polyketide synthase dehydratase"/>
    <property type="match status" value="1"/>
</dbReference>
<name>A0A9N9ZFV8_9HYPO</name>
<dbReference type="InterPro" id="IPR014043">
    <property type="entry name" value="Acyl_transferase_dom"/>
</dbReference>
<dbReference type="Pfam" id="PF22621">
    <property type="entry name" value="CurL-like_PKS_C"/>
    <property type="match status" value="1"/>
</dbReference>
<dbReference type="Pfam" id="PF00109">
    <property type="entry name" value="ketoacyl-synt"/>
    <property type="match status" value="1"/>
</dbReference>
<evidence type="ECO:0000256" key="3">
    <source>
        <dbReference type="ARBA" id="ARBA00022603"/>
    </source>
</evidence>
<evidence type="ECO:0000259" key="7">
    <source>
        <dbReference type="PROSITE" id="PS52004"/>
    </source>
</evidence>
<dbReference type="GO" id="GO:0004315">
    <property type="term" value="F:3-oxoacyl-[acyl-carrier-protein] synthase activity"/>
    <property type="evidence" value="ECO:0007669"/>
    <property type="project" value="InterPro"/>
</dbReference>
<feature type="domain" description="Ketosynthase family 3 (KS3)" evidence="7">
    <location>
        <begin position="1"/>
        <end position="364"/>
    </location>
</feature>
<keyword evidence="4" id="KW-0808">Transferase</keyword>
<dbReference type="InterPro" id="IPR050091">
    <property type="entry name" value="PKS_NRPS_Biosynth_Enz"/>
</dbReference>
<dbReference type="Gene3D" id="3.40.47.10">
    <property type="match status" value="1"/>
</dbReference>
<dbReference type="SMART" id="SM00825">
    <property type="entry name" value="PKS_KS"/>
    <property type="match status" value="1"/>
</dbReference>
<dbReference type="InterPro" id="IPR016039">
    <property type="entry name" value="Thiolase-like"/>
</dbReference>
<dbReference type="InterPro" id="IPR018201">
    <property type="entry name" value="Ketoacyl_synth_AS"/>
</dbReference>
<gene>
    <name evidence="9" type="ORF">CSOL1703_00016795</name>
</gene>
<feature type="region of interest" description="N-terminal hotdog fold" evidence="6">
    <location>
        <begin position="561"/>
        <end position="694"/>
    </location>
</feature>
<dbReference type="InterPro" id="IPR020841">
    <property type="entry name" value="PKS_Beta-ketoAc_synthase_dom"/>
</dbReference>